<dbReference type="AlphaFoldDB" id="A0A7W9Q9J6"/>
<evidence type="ECO:0008006" key="3">
    <source>
        <dbReference type="Google" id="ProtNLM"/>
    </source>
</evidence>
<comment type="caution">
    <text evidence="1">The sequence shown here is derived from an EMBL/GenBank/DDBJ whole genome shotgun (WGS) entry which is preliminary data.</text>
</comment>
<dbReference type="EMBL" id="JACHJL010000004">
    <property type="protein sequence ID" value="MBB5935002.1"/>
    <property type="molecule type" value="Genomic_DNA"/>
</dbReference>
<reference evidence="1 2" key="1">
    <citation type="submission" date="2020-08" db="EMBL/GenBank/DDBJ databases">
        <title>Genomic Encyclopedia of Type Strains, Phase III (KMG-III): the genomes of soil and plant-associated and newly described type strains.</title>
        <authorList>
            <person name="Whitman W."/>
        </authorList>
    </citation>
    <scope>NUCLEOTIDE SEQUENCE [LARGE SCALE GENOMIC DNA]</scope>
    <source>
        <strain evidence="1 2">CECT 8305</strain>
    </source>
</reference>
<keyword evidence="2" id="KW-1185">Reference proteome</keyword>
<organism evidence="1 2">
    <name type="scientific">Streptomyces zagrosensis</name>
    <dbReference type="NCBI Taxonomy" id="1042984"/>
    <lineage>
        <taxon>Bacteria</taxon>
        <taxon>Bacillati</taxon>
        <taxon>Actinomycetota</taxon>
        <taxon>Actinomycetes</taxon>
        <taxon>Kitasatosporales</taxon>
        <taxon>Streptomycetaceae</taxon>
        <taxon>Streptomyces</taxon>
    </lineage>
</organism>
<accession>A0A7W9Q9J6</accession>
<protein>
    <recommendedName>
        <fullName evidence="3">Lipoprotein</fullName>
    </recommendedName>
</protein>
<evidence type="ECO:0000313" key="2">
    <source>
        <dbReference type="Proteomes" id="UP000588098"/>
    </source>
</evidence>
<name>A0A7W9Q9J6_9ACTN</name>
<evidence type="ECO:0000313" key="1">
    <source>
        <dbReference type="EMBL" id="MBB5935002.1"/>
    </source>
</evidence>
<dbReference type="RefSeq" id="WP_246494443.1">
    <property type="nucleotide sequence ID" value="NZ_JACHJL010000004.1"/>
</dbReference>
<dbReference type="Proteomes" id="UP000588098">
    <property type="component" value="Unassembled WGS sequence"/>
</dbReference>
<gene>
    <name evidence="1" type="ORF">FHS42_002052</name>
</gene>
<dbReference type="PROSITE" id="PS51257">
    <property type="entry name" value="PROKAR_LIPOPROTEIN"/>
    <property type="match status" value="1"/>
</dbReference>
<proteinExistence type="predicted"/>
<sequence length="153" mass="16308">MNKTSVTAVTLALVATLAACGPTKDDASRALSPMPSNVPALPTYKTADAVMKAMGAAGLECELLRRARANFGSGLDCVTEIEGVKVENEIHVLDPHRFSRNDMGDSIAGRREAPYNHTIVAAGNWYVWVRYADFAPRVAEALKGVVLKPVAPA</sequence>